<keyword evidence="5 19" id="KW-0540">Nuclease</keyword>
<dbReference type="PANTHER" id="PTHR10887">
    <property type="entry name" value="DNA2/NAM7 HELICASE FAMILY"/>
    <property type="match status" value="1"/>
</dbReference>
<evidence type="ECO:0000313" key="25">
    <source>
        <dbReference type="Proteomes" id="UP000653454"/>
    </source>
</evidence>
<feature type="compositionally biased region" description="Polar residues" evidence="20">
    <location>
        <begin position="127"/>
        <end position="136"/>
    </location>
</feature>
<comment type="subcellular location">
    <subcellularLocation>
        <location evidence="19">Nucleus</location>
    </subcellularLocation>
    <subcellularLocation>
        <location evidence="19">Chromosome</location>
    </subcellularLocation>
</comment>
<evidence type="ECO:0000256" key="8">
    <source>
        <dbReference type="ARBA" id="ARBA00022763"/>
    </source>
</evidence>
<dbReference type="GO" id="GO:0017108">
    <property type="term" value="F:5'-flap endonuclease activity"/>
    <property type="evidence" value="ECO:0007669"/>
    <property type="project" value="UniProtKB-UniRule"/>
</dbReference>
<keyword evidence="16 19" id="KW-0539">Nucleus</keyword>
<keyword evidence="15 19" id="KW-0234">DNA repair</keyword>
<comment type="catalytic activity">
    <reaction evidence="18 19">
        <text>ATP + H2O = ADP + phosphate + H(+)</text>
        <dbReference type="Rhea" id="RHEA:13065"/>
        <dbReference type="ChEBI" id="CHEBI:15377"/>
        <dbReference type="ChEBI" id="CHEBI:15378"/>
        <dbReference type="ChEBI" id="CHEBI:30616"/>
        <dbReference type="ChEBI" id="CHEBI:43474"/>
        <dbReference type="ChEBI" id="CHEBI:456216"/>
        <dbReference type="EC" id="3.6.4.12"/>
    </reaction>
</comment>
<feature type="compositionally biased region" description="Basic and acidic residues" evidence="20">
    <location>
        <begin position="175"/>
        <end position="192"/>
    </location>
</feature>
<gene>
    <name evidence="24" type="ORF">PLXY2_LOCUS3227</name>
</gene>
<keyword evidence="6 19" id="KW-0479">Metal-binding</keyword>
<proteinExistence type="inferred from homology"/>
<name>A0A8S4DSJ3_PLUXY</name>
<feature type="region of interest" description="Disordered" evidence="20">
    <location>
        <begin position="213"/>
        <end position="267"/>
    </location>
</feature>
<evidence type="ECO:0000256" key="6">
    <source>
        <dbReference type="ARBA" id="ARBA00022723"/>
    </source>
</evidence>
<feature type="domain" description="DNA2/NAM7 helicase helicase" evidence="22">
    <location>
        <begin position="1118"/>
        <end position="1195"/>
    </location>
</feature>
<protein>
    <recommendedName>
        <fullName evidence="19">DNA replication ATP-dependent helicase/nuclease</fullName>
        <ecNumber evidence="19">3.1.-.-</ecNumber>
        <ecNumber evidence="19">3.6.4.12</ecNumber>
    </recommendedName>
</protein>
<dbReference type="GO" id="GO:0005634">
    <property type="term" value="C:nucleus"/>
    <property type="evidence" value="ECO:0007669"/>
    <property type="project" value="UniProtKB-SubCell"/>
</dbReference>
<evidence type="ECO:0000259" key="21">
    <source>
        <dbReference type="Pfam" id="PF08696"/>
    </source>
</evidence>
<dbReference type="Gene3D" id="3.40.50.300">
    <property type="entry name" value="P-loop containing nucleotide triphosphate hydrolases"/>
    <property type="match status" value="2"/>
</dbReference>
<evidence type="ECO:0000256" key="14">
    <source>
        <dbReference type="ARBA" id="ARBA00023125"/>
    </source>
</evidence>
<dbReference type="Gene3D" id="3.90.320.10">
    <property type="match status" value="1"/>
</dbReference>
<evidence type="ECO:0000256" key="1">
    <source>
        <dbReference type="ARBA" id="ARBA00001966"/>
    </source>
</evidence>
<accession>A0A8S4DSJ3</accession>
<dbReference type="EC" id="3.1.-.-" evidence="19"/>
<evidence type="ECO:0000256" key="2">
    <source>
        <dbReference type="ARBA" id="ARBA00007913"/>
    </source>
</evidence>
<keyword evidence="8 19" id="KW-0227">DNA damage</keyword>
<dbReference type="GO" id="GO:0046872">
    <property type="term" value="F:metal ion binding"/>
    <property type="evidence" value="ECO:0007669"/>
    <property type="project" value="UniProtKB-UniRule"/>
</dbReference>
<dbReference type="GO" id="GO:0051539">
    <property type="term" value="F:4 iron, 4 sulfur cluster binding"/>
    <property type="evidence" value="ECO:0007669"/>
    <property type="project" value="UniProtKB-UniRule"/>
</dbReference>
<dbReference type="InterPro" id="IPR041679">
    <property type="entry name" value="DNA2/NAM7-like_C"/>
</dbReference>
<dbReference type="GO" id="GO:0005524">
    <property type="term" value="F:ATP binding"/>
    <property type="evidence" value="ECO:0007669"/>
    <property type="project" value="UniProtKB-UniRule"/>
</dbReference>
<dbReference type="InterPro" id="IPR027417">
    <property type="entry name" value="P-loop_NTPase"/>
</dbReference>
<keyword evidence="4 19" id="KW-0235">DNA replication</keyword>
<dbReference type="PANTHER" id="PTHR10887:SF433">
    <property type="entry name" value="DNA REPLICATION ATP-DEPENDENT HELICASE_NUCLEASE DNA2"/>
    <property type="match status" value="1"/>
</dbReference>
<keyword evidence="14 19" id="KW-0238">DNA-binding</keyword>
<dbReference type="GO" id="GO:0033567">
    <property type="term" value="P:DNA replication, Okazaki fragment processing"/>
    <property type="evidence" value="ECO:0007669"/>
    <property type="project" value="UniProtKB-UniRule"/>
</dbReference>
<keyword evidence="7 19" id="KW-0547">Nucleotide-binding</keyword>
<dbReference type="GO" id="GO:0071932">
    <property type="term" value="P:replication fork reversal"/>
    <property type="evidence" value="ECO:0007669"/>
    <property type="project" value="TreeGrafter"/>
</dbReference>
<keyword evidence="3 19" id="KW-0004">4Fe-4S</keyword>
<dbReference type="CDD" id="cd22318">
    <property type="entry name" value="DNA2_N-like"/>
    <property type="match status" value="1"/>
</dbReference>
<evidence type="ECO:0000256" key="12">
    <source>
        <dbReference type="ARBA" id="ARBA00023004"/>
    </source>
</evidence>
<feature type="domain" description="DNA replication factor Dna2 N-terminal" evidence="21">
    <location>
        <begin position="325"/>
        <end position="522"/>
    </location>
</feature>
<evidence type="ECO:0000256" key="7">
    <source>
        <dbReference type="ARBA" id="ARBA00022741"/>
    </source>
</evidence>
<feature type="region of interest" description="Disordered" evidence="20">
    <location>
        <begin position="127"/>
        <end position="199"/>
    </location>
</feature>
<reference evidence="24" key="1">
    <citation type="submission" date="2020-11" db="EMBL/GenBank/DDBJ databases">
        <authorList>
            <person name="Whiteford S."/>
        </authorList>
    </citation>
    <scope>NUCLEOTIDE SEQUENCE</scope>
</reference>
<dbReference type="Proteomes" id="UP000653454">
    <property type="component" value="Unassembled WGS sequence"/>
</dbReference>
<evidence type="ECO:0000256" key="18">
    <source>
        <dbReference type="ARBA" id="ARBA00047995"/>
    </source>
</evidence>
<comment type="cofactor">
    <cofactor evidence="1">
        <name>[4Fe-4S] cluster</name>
        <dbReference type="ChEBI" id="CHEBI:49883"/>
    </cofactor>
</comment>
<dbReference type="GO" id="GO:0005694">
    <property type="term" value="C:chromosome"/>
    <property type="evidence" value="ECO:0007669"/>
    <property type="project" value="UniProtKB-SubCell"/>
</dbReference>
<comment type="similarity">
    <text evidence="2 19">Belongs to the DNA2/NAM7 helicase family.</text>
</comment>
<feature type="domain" description="DNA2/NAM7 helicase-like C-terminal" evidence="23">
    <location>
        <begin position="1285"/>
        <end position="1495"/>
    </location>
</feature>
<dbReference type="InterPro" id="IPR045055">
    <property type="entry name" value="DNA2/NAM7-like"/>
</dbReference>
<dbReference type="EC" id="3.6.4.12" evidence="19"/>
<feature type="compositionally biased region" description="Polar residues" evidence="20">
    <location>
        <begin position="14"/>
        <end position="49"/>
    </location>
</feature>
<evidence type="ECO:0000256" key="17">
    <source>
        <dbReference type="ARBA" id="ARBA00023268"/>
    </source>
</evidence>
<keyword evidence="13 19" id="KW-0411">Iron-sulfur</keyword>
<dbReference type="SUPFAM" id="SSF52540">
    <property type="entry name" value="P-loop containing nucleoside triphosphate hydrolases"/>
    <property type="match status" value="1"/>
</dbReference>
<dbReference type="Pfam" id="PF13086">
    <property type="entry name" value="AAA_11"/>
    <property type="match status" value="2"/>
</dbReference>
<dbReference type="InterPro" id="IPR041677">
    <property type="entry name" value="DNA2/NAM7_AAA_11"/>
</dbReference>
<evidence type="ECO:0000256" key="15">
    <source>
        <dbReference type="ARBA" id="ARBA00023204"/>
    </source>
</evidence>
<evidence type="ECO:0000256" key="10">
    <source>
        <dbReference type="ARBA" id="ARBA00022806"/>
    </source>
</evidence>
<keyword evidence="17 19" id="KW-0511">Multifunctional enzyme</keyword>
<sequence length="1533" mass="168760">MPKALSLKKVSGPAKNQKSITAFFTNSNGNQKTGTSNSVAEPTKPQQGTPLKRKASSPIYNDAKHYMPPQNDTKIIKNGITTEIKEEKVSPMKKETDLKHTGKIIKKNPVNLLCLEQDNCDSNYFKTSVSNSSQSPRKAKNSSDSVNKNKSSKPLLNGHAEAVKNKSRIPLSPIKSEHNENKNHVNRTEDSTQVKNSDVVTESCSKIEIKISPKKKEVKSPGRIQKSTTPKKSPVAVPSELRRSPRIAKLQTPDKAPNKSPTKNASSVKVALDFDNVDDMFGDDWGNTDLVEECSEDLDLSTMQRCEVLSVEHQGSCMLLRLKGTDDKQATCSIEGIWSETPVTPGEIVSIIASRDAASRFAVTTTSGLLVLRADHLMSTTSVVAGVFCRRKAVLQERFKGVDSANSAMTMGILIHELVQIALTSRLSSLQDLRATTDTLIAQSTQMLYDAGLTVQEARMNMEIYLAPLSEFMRNYVVDKPGNVNGQKKKWNGHIDEILDIEENVCCPQLGLKGKIDATLQVTIHERKGLTRATVPLELKSGRASHSAEHRGQIVLYNMMLSVQRAGDPVEQGQRGLLLYLNVQRAGDPVEQGQRGLLLYLKDAVDLREVSCGHPEKRDLIMLRNQLVQCLGGAPAAIDTEKLCDIEEAASLLSQKLPEPVHHENACSKCAYLTLCSLHLWHTEGPTVSETHPLSKLRPQATGHLTEDHIKYFLHWHALLKMEEKVQMTSSPLHALWTDDAEKRSKRGACAANLKLQSVVPSGDRHVHVFERPDEELKIDAASASQRKGPQEGEFCIVSLENRPWVAAGVISLIKGKYIHILLERNLGRRLTKDTLFYIDTYESYATTVQNLTNLGVLMEDTDRADRLRKLIIDKSPATFEGKLPREVGRLGLKLMRRLNVEQQRAVLRAVSARTHALLRGLPGTGEYIYVYTERGAAARLLRAVSARTHALLRGLPGTGEYIYVYTERGAAARLLRAVSARTHALLRGLPGTGEYIYVYTERGAAARLLRAVSARTHALLRGLPGTGEYIYVYTERGAAARLLRAVSARTHALLRGLPGTGEYIYVYTERGAAARLLRAVSARTHALLRGLPGTGSGLLTNNPVYVYTERGAAARLLRAVSARTHALLRGLPGTGKTQTISVLIQMLVALKQRVLVTAHTHSAVDTVLTRLPSTLKILRLGSTARVAASLLPRCEQTLAAHCDTPEKLAELYDSMEVVGVTCLGAAHALLARTAFDVCVVDEATQVPQCTVLRPLLSAKRFVLVGDPEQLPPVVRSRAARRLGMEESLFHRLQSPTSTFSLRLQYRMNKTLAKLANEVAYNGGLECASEEVAGSTVSVDLKKITTVYGEESWLVKACSPHLDDAALFIDMGVTETASKDRSCTNRMEACVVLALIEAFKKGGVSPQDIGVIAPYRDQVALLRRAVPRLNYAVAPDVSTVDQFQGKDKSVILYSCTRSDEGADEKVKEGEVLNDQRRLAVSVTRAKHKLLIIGHARALRKYTPFQRVMDHCASLPINIEAREEVAKKYETFLL</sequence>
<evidence type="ECO:0000256" key="5">
    <source>
        <dbReference type="ARBA" id="ARBA00022722"/>
    </source>
</evidence>
<keyword evidence="10 19" id="KW-0347">Helicase</keyword>
<evidence type="ECO:0000256" key="9">
    <source>
        <dbReference type="ARBA" id="ARBA00022801"/>
    </source>
</evidence>
<dbReference type="GO" id="GO:0003677">
    <property type="term" value="F:DNA binding"/>
    <property type="evidence" value="ECO:0007669"/>
    <property type="project" value="UniProtKB-UniRule"/>
</dbReference>
<keyword evidence="25" id="KW-1185">Reference proteome</keyword>
<keyword evidence="19" id="KW-0158">Chromosome</keyword>
<feature type="region of interest" description="Disordered" evidence="20">
    <location>
        <begin position="1"/>
        <end position="103"/>
    </location>
</feature>
<keyword evidence="9 19" id="KW-0378">Hydrolase</keyword>
<feature type="domain" description="DNA2/NAM7 helicase helicase" evidence="22">
    <location>
        <begin position="1210"/>
        <end position="1277"/>
    </location>
</feature>
<dbReference type="GO" id="GO:0017116">
    <property type="term" value="F:single-stranded DNA helicase activity"/>
    <property type="evidence" value="ECO:0007669"/>
    <property type="project" value="UniProtKB-UniRule"/>
</dbReference>
<evidence type="ECO:0000313" key="24">
    <source>
        <dbReference type="EMBL" id="CAG9104312.1"/>
    </source>
</evidence>
<dbReference type="InterPro" id="IPR011604">
    <property type="entry name" value="PDDEXK-like_dom_sf"/>
</dbReference>
<organism evidence="24 25">
    <name type="scientific">Plutella xylostella</name>
    <name type="common">Diamondback moth</name>
    <name type="synonym">Plutella maculipennis</name>
    <dbReference type="NCBI Taxonomy" id="51655"/>
    <lineage>
        <taxon>Eukaryota</taxon>
        <taxon>Metazoa</taxon>
        <taxon>Ecdysozoa</taxon>
        <taxon>Arthropoda</taxon>
        <taxon>Hexapoda</taxon>
        <taxon>Insecta</taxon>
        <taxon>Pterygota</taxon>
        <taxon>Neoptera</taxon>
        <taxon>Endopterygota</taxon>
        <taxon>Lepidoptera</taxon>
        <taxon>Glossata</taxon>
        <taxon>Ditrysia</taxon>
        <taxon>Yponomeutoidea</taxon>
        <taxon>Plutellidae</taxon>
        <taxon>Plutella</taxon>
    </lineage>
</organism>
<dbReference type="CDD" id="cd18808">
    <property type="entry name" value="SF1_C_Upf1"/>
    <property type="match status" value="1"/>
</dbReference>
<dbReference type="InterPro" id="IPR014808">
    <property type="entry name" value="DNA_replication_fac_Dna2_N"/>
</dbReference>
<evidence type="ECO:0000256" key="20">
    <source>
        <dbReference type="SAM" id="MobiDB-lite"/>
    </source>
</evidence>
<comment type="caution">
    <text evidence="24">The sequence shown here is derived from an EMBL/GenBank/DDBJ whole genome shotgun (WGS) entry which is preliminary data.</text>
</comment>
<evidence type="ECO:0000256" key="11">
    <source>
        <dbReference type="ARBA" id="ARBA00022840"/>
    </source>
</evidence>
<evidence type="ECO:0000256" key="4">
    <source>
        <dbReference type="ARBA" id="ARBA00022705"/>
    </source>
</evidence>
<dbReference type="Pfam" id="PF08696">
    <property type="entry name" value="Dna2"/>
    <property type="match status" value="1"/>
</dbReference>
<evidence type="ECO:0000259" key="22">
    <source>
        <dbReference type="Pfam" id="PF13086"/>
    </source>
</evidence>
<evidence type="ECO:0000256" key="19">
    <source>
        <dbReference type="RuleBase" id="RU367041"/>
    </source>
</evidence>
<comment type="function">
    <text evidence="19">Key enzyme involved in DNA replication and DNA repair. Involved in Okazaki fragments processing by cleaving long flaps that escape FEN1: flaps that are longer than 27 nucleotides are coated by replication protein A complex (RPA), leading to recruit DNA2 which cleaves the flap until it is too short to bind RPA and becomes a substrate for FEN1. Also involved in 5'-end resection of DNA during double-strand break (DSB) repair by mediating the cleavage of 5'-ssDNA.</text>
</comment>
<dbReference type="GO" id="GO:0006281">
    <property type="term" value="P:DNA repair"/>
    <property type="evidence" value="ECO:0007669"/>
    <property type="project" value="UniProtKB-KW"/>
</dbReference>
<evidence type="ECO:0000256" key="3">
    <source>
        <dbReference type="ARBA" id="ARBA00022485"/>
    </source>
</evidence>
<evidence type="ECO:0000259" key="23">
    <source>
        <dbReference type="Pfam" id="PF13087"/>
    </source>
</evidence>
<feature type="compositionally biased region" description="Low complexity" evidence="20">
    <location>
        <begin position="142"/>
        <end position="153"/>
    </location>
</feature>
<keyword evidence="11 19" id="KW-0067">ATP-binding</keyword>
<evidence type="ECO:0000256" key="16">
    <source>
        <dbReference type="ARBA" id="ARBA00023242"/>
    </source>
</evidence>
<dbReference type="GO" id="GO:0005737">
    <property type="term" value="C:cytoplasm"/>
    <property type="evidence" value="ECO:0007669"/>
    <property type="project" value="TreeGrafter"/>
</dbReference>
<feature type="compositionally biased region" description="Basic and acidic residues" evidence="20">
    <location>
        <begin position="83"/>
        <end position="100"/>
    </location>
</feature>
<dbReference type="InterPro" id="IPR047187">
    <property type="entry name" value="SF1_C_Upf1"/>
</dbReference>
<dbReference type="Pfam" id="PF13087">
    <property type="entry name" value="AAA_12"/>
    <property type="match status" value="1"/>
</dbReference>
<keyword evidence="12 19" id="KW-0408">Iron</keyword>
<evidence type="ECO:0000256" key="13">
    <source>
        <dbReference type="ARBA" id="ARBA00023014"/>
    </source>
</evidence>
<dbReference type="EMBL" id="CAJHNJ030000008">
    <property type="protein sequence ID" value="CAG9104312.1"/>
    <property type="molecule type" value="Genomic_DNA"/>
</dbReference>